<sequence>MSQQIRITLSALKVAEFASEETTCFEAKVIAIADNDGSTNIRATVLRSMKNHFLHLK</sequence>
<evidence type="ECO:0000313" key="3">
    <source>
        <dbReference type="Proteomes" id="UP000225433"/>
    </source>
</evidence>
<geneLocation type="plasmid" evidence="1">
    <name>unnamed2</name>
</geneLocation>
<name>A0A1V0M4E3_XENHO</name>
<dbReference type="EMBL" id="KX517799">
    <property type="protein sequence ID" value="ARD69735.1"/>
    <property type="molecule type" value="Genomic_DNA"/>
</dbReference>
<proteinExistence type="predicted"/>
<reference evidence="1" key="1">
    <citation type="journal article" date="2017" name="J. Invertebr. Pathol.">
        <title>Identification and bacterial characteristics of Xenorhabdus hominickii ANU101 from an entomopathogenic nematode, Steinernema monticolum.</title>
        <authorList>
            <person name="Park Y."/>
            <person name="Kang S."/>
            <person name="Sadekuzzaman M."/>
            <person name="Kim H."/>
            <person name="Jung J.K."/>
            <person name="Kim Y."/>
        </authorList>
    </citation>
    <scope>NUCLEOTIDE SEQUENCE</scope>
    <source>
        <strain evidence="1">ANU101</strain>
        <plasmid evidence="1">unnamed2</plasmid>
    </source>
</reference>
<keyword evidence="1" id="KW-0614">Plasmid</keyword>
<dbReference type="EMBL" id="NJAI01000015">
    <property type="protein sequence ID" value="PHM51645.1"/>
    <property type="molecule type" value="Genomic_DNA"/>
</dbReference>
<dbReference type="AlphaFoldDB" id="A0A1V0M4E3"/>
<accession>A0A1V0M4E3</accession>
<organism evidence="1">
    <name type="scientific">Xenorhabdus hominickii</name>
    <dbReference type="NCBI Taxonomy" id="351679"/>
    <lineage>
        <taxon>Bacteria</taxon>
        <taxon>Pseudomonadati</taxon>
        <taxon>Pseudomonadota</taxon>
        <taxon>Gammaproteobacteria</taxon>
        <taxon>Enterobacterales</taxon>
        <taxon>Morganellaceae</taxon>
        <taxon>Xenorhabdus</taxon>
    </lineage>
</organism>
<evidence type="ECO:0000313" key="2">
    <source>
        <dbReference type="EMBL" id="PHM51645.1"/>
    </source>
</evidence>
<dbReference type="Proteomes" id="UP000225433">
    <property type="component" value="Unassembled WGS sequence"/>
</dbReference>
<gene>
    <name evidence="2" type="ORF">Xhom_04843</name>
</gene>
<evidence type="ECO:0000313" key="1">
    <source>
        <dbReference type="EMBL" id="ARD69735.1"/>
    </source>
</evidence>
<dbReference type="RefSeq" id="WP_169928552.1">
    <property type="nucleotide sequence ID" value="NZ_CAWNQJ010000041.1"/>
</dbReference>
<protein>
    <submittedName>
        <fullName evidence="1">Uncharacterized protein</fullName>
    </submittedName>
</protein>
<reference evidence="2 3" key="2">
    <citation type="journal article" date="2017" name="Nat. Microbiol.">
        <title>Natural product diversity associated with the nematode symbionts Photorhabdus and Xenorhabdus.</title>
        <authorList>
            <person name="Tobias N.J."/>
            <person name="Wolff H."/>
            <person name="Djahanschiri B."/>
            <person name="Grundmann F."/>
            <person name="Kronenwerth M."/>
            <person name="Shi Y.M."/>
            <person name="Simonyi S."/>
            <person name="Grun P."/>
            <person name="Shapiro-Ilan D."/>
            <person name="Pidot S.J."/>
            <person name="Stinear T.P."/>
            <person name="Ebersberger I."/>
            <person name="Bode H.B."/>
        </authorList>
    </citation>
    <scope>NUCLEOTIDE SEQUENCE [LARGE SCALE GENOMIC DNA]</scope>
    <source>
        <strain evidence="2 3">DSM 17903</strain>
    </source>
</reference>